<dbReference type="RefSeq" id="WP_204698162.1">
    <property type="nucleotide sequence ID" value="NZ_JAFBEC010000007.1"/>
</dbReference>
<dbReference type="InterPro" id="IPR014913">
    <property type="entry name" value="YppE-like"/>
</dbReference>
<evidence type="ECO:0000313" key="1">
    <source>
        <dbReference type="EMBL" id="MBM7633488.1"/>
    </source>
</evidence>
<accession>A0ABS2PDK6</accession>
<comment type="caution">
    <text evidence="1">The sequence shown here is derived from an EMBL/GenBank/DDBJ whole genome shotgun (WGS) entry which is preliminary data.</text>
</comment>
<proteinExistence type="predicted"/>
<name>A0ABS2PDK6_9BACL</name>
<dbReference type="InterPro" id="IPR023351">
    <property type="entry name" value="YppE-like_sf"/>
</dbReference>
<protein>
    <recommendedName>
        <fullName evidence="3">DUF1798 family protein</fullName>
    </recommendedName>
</protein>
<sequence>MSKEIQELQTTLRSDMQKAKDFQQRQANGESFDFKETIVPFVNEVQQRTEEWKELVHQFVQAEPMQTLNATQVEHTYENMYVIPTESFQKTMREQRFIERIQAVFYVLDLVEEEIQTASER</sequence>
<dbReference type="Gene3D" id="1.20.120.440">
    <property type="entry name" value="YppE-like"/>
    <property type="match status" value="1"/>
</dbReference>
<dbReference type="Proteomes" id="UP000741863">
    <property type="component" value="Unassembled WGS sequence"/>
</dbReference>
<evidence type="ECO:0000313" key="2">
    <source>
        <dbReference type="Proteomes" id="UP000741863"/>
    </source>
</evidence>
<evidence type="ECO:0008006" key="3">
    <source>
        <dbReference type="Google" id="ProtNLM"/>
    </source>
</evidence>
<reference evidence="1 2" key="1">
    <citation type="submission" date="2021-01" db="EMBL/GenBank/DDBJ databases">
        <title>Genomic Encyclopedia of Type Strains, Phase IV (KMG-IV): sequencing the most valuable type-strain genomes for metagenomic binning, comparative biology and taxonomic classification.</title>
        <authorList>
            <person name="Goeker M."/>
        </authorList>
    </citation>
    <scope>NUCLEOTIDE SEQUENCE [LARGE SCALE GENOMIC DNA]</scope>
    <source>
        <strain evidence="1 2">DSM 25540</strain>
    </source>
</reference>
<keyword evidence="2" id="KW-1185">Reference proteome</keyword>
<dbReference type="SUPFAM" id="SSF140415">
    <property type="entry name" value="YppE-like"/>
    <property type="match status" value="1"/>
</dbReference>
<organism evidence="1 2">
    <name type="scientific">Geomicrobium sediminis</name>
    <dbReference type="NCBI Taxonomy" id="1347788"/>
    <lineage>
        <taxon>Bacteria</taxon>
        <taxon>Bacillati</taxon>
        <taxon>Bacillota</taxon>
        <taxon>Bacilli</taxon>
        <taxon>Bacillales</taxon>
        <taxon>Geomicrobium</taxon>
    </lineage>
</organism>
<gene>
    <name evidence="1" type="ORF">JOD17_002582</name>
</gene>
<dbReference type="EMBL" id="JAFBEC010000007">
    <property type="protein sequence ID" value="MBM7633488.1"/>
    <property type="molecule type" value="Genomic_DNA"/>
</dbReference>
<dbReference type="Pfam" id="PF08807">
    <property type="entry name" value="DUF1798"/>
    <property type="match status" value="1"/>
</dbReference>